<keyword evidence="1" id="KW-0812">Transmembrane</keyword>
<organism evidence="3">
    <name type="scientific">Euplotes harpa</name>
    <dbReference type="NCBI Taxonomy" id="151035"/>
    <lineage>
        <taxon>Eukaryota</taxon>
        <taxon>Sar</taxon>
        <taxon>Alveolata</taxon>
        <taxon>Ciliophora</taxon>
        <taxon>Intramacronucleata</taxon>
        <taxon>Spirotrichea</taxon>
        <taxon>Hypotrichia</taxon>
        <taxon>Euplotida</taxon>
        <taxon>Euplotidae</taxon>
        <taxon>Euplotes</taxon>
    </lineage>
</organism>
<sequence>MVRLQISFTDFFSTIGNTNFIDRLTSALGITQDKLKIVRVYEGSTIVEWYITSSQSTSTQRQKELKELVDKSLALYNSGSLNLGAPILDFTSQMVTSSGTVVTTNSGTYTKKEINAAVIVILSFAALAMLIAVVVGIIKAIKMSKGYNEIVNMDISEFDKGEHKINISEESKDDHKFEPKQS</sequence>
<protein>
    <submittedName>
        <fullName evidence="3">Uncharacterized protein</fullName>
    </submittedName>
</protein>
<proteinExistence type="predicted"/>
<name>A0A7S3JIP0_9SPIT</name>
<reference evidence="3" key="1">
    <citation type="submission" date="2021-01" db="EMBL/GenBank/DDBJ databases">
        <authorList>
            <person name="Corre E."/>
            <person name="Pelletier E."/>
            <person name="Niang G."/>
            <person name="Scheremetjew M."/>
            <person name="Finn R."/>
            <person name="Kale V."/>
            <person name="Holt S."/>
            <person name="Cochrane G."/>
            <person name="Meng A."/>
            <person name="Brown T."/>
            <person name="Cohen L."/>
        </authorList>
    </citation>
    <scope>NUCLEOTIDE SEQUENCE</scope>
    <source>
        <strain evidence="3">FSP1.4</strain>
    </source>
</reference>
<gene>
    <name evidence="2" type="ORF">EHAR0213_LOCUS15225</name>
    <name evidence="3" type="ORF">EHAR0213_LOCUS15226</name>
</gene>
<evidence type="ECO:0000313" key="2">
    <source>
        <dbReference type="EMBL" id="CAE0356308.1"/>
    </source>
</evidence>
<dbReference type="EMBL" id="HBII01036104">
    <property type="protein sequence ID" value="CAE0356309.1"/>
    <property type="molecule type" value="Transcribed_RNA"/>
</dbReference>
<evidence type="ECO:0000256" key="1">
    <source>
        <dbReference type="SAM" id="Phobius"/>
    </source>
</evidence>
<keyword evidence="1" id="KW-1133">Transmembrane helix</keyword>
<evidence type="ECO:0000313" key="3">
    <source>
        <dbReference type="EMBL" id="CAE0356309.1"/>
    </source>
</evidence>
<feature type="transmembrane region" description="Helical" evidence="1">
    <location>
        <begin position="116"/>
        <end position="138"/>
    </location>
</feature>
<dbReference type="AlphaFoldDB" id="A0A7S3JIP0"/>
<accession>A0A7S3JIP0</accession>
<dbReference type="EMBL" id="HBII01036102">
    <property type="protein sequence ID" value="CAE0356308.1"/>
    <property type="molecule type" value="Transcribed_RNA"/>
</dbReference>
<keyword evidence="1" id="KW-0472">Membrane</keyword>